<dbReference type="Proteomes" id="UP000054565">
    <property type="component" value="Unassembled WGS sequence"/>
</dbReference>
<accession>A0A0J7AXW1</accession>
<dbReference type="AlphaFoldDB" id="A0A0J7AXW1"/>
<dbReference type="SUPFAM" id="SSF54160">
    <property type="entry name" value="Chromo domain-like"/>
    <property type="match status" value="1"/>
</dbReference>
<evidence type="ECO:0000313" key="4">
    <source>
        <dbReference type="EMBL" id="KMP02257.1"/>
    </source>
</evidence>
<comment type="subunit">
    <text evidence="1">Component of the NuA4 histone acetyltransferase complex.</text>
</comment>
<dbReference type="CDD" id="cd00024">
    <property type="entry name" value="CD_CSD"/>
    <property type="match status" value="1"/>
</dbReference>
<name>A0A0J7AXW1_COCIT</name>
<feature type="region of interest" description="Disordered" evidence="2">
    <location>
        <begin position="152"/>
        <end position="180"/>
    </location>
</feature>
<dbReference type="OrthoDB" id="4187800at2759"/>
<dbReference type="SMART" id="SM00298">
    <property type="entry name" value="CHROMO"/>
    <property type="match status" value="1"/>
</dbReference>
<sequence length="386" mass="43177">MDSFHFFNPRTLNRKKKKKKQSIPRNGPEAEKAVHRVMHNYKKALTHSPSSKVSLSSMHMTTSNNNSQDCNFLSEHSNSNSLWSHFDPTQDTSKYLSFQTLVDDDVLSGRALIPVVCPCPRSASDCHWSPDATRNGFDQALEEIRTRAPWLDGRRDETCSHAPPTSKPNPKTSPDGSPSAARVNIIRPMVEECSATARNLARQLCSETADNSRNVKDGTAFNCPLQDGLPESVLVTPSVEIYETTAQIVPTKRAASDTTPKPPSSPRRVSPEDDGTATGEWLVDEILDLRVQKDQKGVFYLEYKVGWHGDSPSWEPRKNMISGCDKLVHEFHTRQPRKPTCTTLARFKRKDARNIQNSLNILSSIIRTSLNRIAALASTYPKNIPL</sequence>
<evidence type="ECO:0000256" key="1">
    <source>
        <dbReference type="ARBA" id="ARBA00011353"/>
    </source>
</evidence>
<evidence type="ECO:0000256" key="2">
    <source>
        <dbReference type="SAM" id="MobiDB-lite"/>
    </source>
</evidence>
<protein>
    <recommendedName>
        <fullName evidence="3">Chromo domain-containing protein</fullName>
    </recommendedName>
</protein>
<dbReference type="InterPro" id="IPR023780">
    <property type="entry name" value="Chromo_domain"/>
</dbReference>
<dbReference type="GO" id="GO:0006338">
    <property type="term" value="P:chromatin remodeling"/>
    <property type="evidence" value="ECO:0007669"/>
    <property type="project" value="UniProtKB-ARBA"/>
</dbReference>
<gene>
    <name evidence="4" type="ORF">CIRG_10080</name>
</gene>
<feature type="region of interest" description="Disordered" evidence="2">
    <location>
        <begin position="250"/>
        <end position="276"/>
    </location>
</feature>
<feature type="region of interest" description="Disordered" evidence="2">
    <location>
        <begin position="1"/>
        <end position="31"/>
    </location>
</feature>
<feature type="compositionally biased region" description="Basic residues" evidence="2">
    <location>
        <begin position="12"/>
        <end position="22"/>
    </location>
</feature>
<feature type="domain" description="Chromo" evidence="3">
    <location>
        <begin position="281"/>
        <end position="343"/>
    </location>
</feature>
<organism evidence="4 5">
    <name type="scientific">Coccidioides immitis RMSCC 2394</name>
    <dbReference type="NCBI Taxonomy" id="404692"/>
    <lineage>
        <taxon>Eukaryota</taxon>
        <taxon>Fungi</taxon>
        <taxon>Dikarya</taxon>
        <taxon>Ascomycota</taxon>
        <taxon>Pezizomycotina</taxon>
        <taxon>Eurotiomycetes</taxon>
        <taxon>Eurotiomycetidae</taxon>
        <taxon>Onygenales</taxon>
        <taxon>Onygenaceae</taxon>
        <taxon>Coccidioides</taxon>
    </lineage>
</organism>
<dbReference type="STRING" id="404692.A0A0J7AXW1"/>
<dbReference type="Gene3D" id="2.40.50.40">
    <property type="match status" value="1"/>
</dbReference>
<dbReference type="InterPro" id="IPR016197">
    <property type="entry name" value="Chromo-like_dom_sf"/>
</dbReference>
<proteinExistence type="predicted"/>
<dbReference type="PROSITE" id="PS50013">
    <property type="entry name" value="CHROMO_2"/>
    <property type="match status" value="1"/>
</dbReference>
<evidence type="ECO:0000313" key="5">
    <source>
        <dbReference type="Proteomes" id="UP000054565"/>
    </source>
</evidence>
<reference evidence="5" key="1">
    <citation type="journal article" date="2010" name="Genome Res.">
        <title>Population genomic sequencing of Coccidioides fungi reveals recent hybridization and transposon control.</title>
        <authorList>
            <person name="Neafsey D.E."/>
            <person name="Barker B.M."/>
            <person name="Sharpton T.J."/>
            <person name="Stajich J.E."/>
            <person name="Park D.J."/>
            <person name="Whiston E."/>
            <person name="Hung C.-Y."/>
            <person name="McMahan C."/>
            <person name="White J."/>
            <person name="Sykes S."/>
            <person name="Heiman D."/>
            <person name="Young S."/>
            <person name="Zeng Q."/>
            <person name="Abouelleil A."/>
            <person name="Aftuck L."/>
            <person name="Bessette D."/>
            <person name="Brown A."/>
            <person name="FitzGerald M."/>
            <person name="Lui A."/>
            <person name="Macdonald J.P."/>
            <person name="Priest M."/>
            <person name="Orbach M.J."/>
            <person name="Galgiani J.N."/>
            <person name="Kirkland T.N."/>
            <person name="Cole G.T."/>
            <person name="Birren B.W."/>
            <person name="Henn M.R."/>
            <person name="Taylor J.W."/>
            <person name="Rounsley S.D."/>
        </authorList>
    </citation>
    <scope>NUCLEOTIDE SEQUENCE [LARGE SCALE GENOMIC DNA]</scope>
    <source>
        <strain evidence="5">RMSCC 2394</strain>
    </source>
</reference>
<dbReference type="EMBL" id="DS028102">
    <property type="protein sequence ID" value="KMP02257.1"/>
    <property type="molecule type" value="Genomic_DNA"/>
</dbReference>
<dbReference type="InterPro" id="IPR000953">
    <property type="entry name" value="Chromo/chromo_shadow_dom"/>
</dbReference>
<evidence type="ECO:0000259" key="3">
    <source>
        <dbReference type="PROSITE" id="PS50013"/>
    </source>
</evidence>
<dbReference type="Pfam" id="PF00385">
    <property type="entry name" value="Chromo"/>
    <property type="match status" value="1"/>
</dbReference>